<dbReference type="Proteomes" id="UP000748308">
    <property type="component" value="Unassembled WGS sequence"/>
</dbReference>
<dbReference type="EC" id="1.1.1.100" evidence="6"/>
<gene>
    <name evidence="8" type="primary">fabG</name>
    <name evidence="8" type="ORF">FJY75_00590</name>
</gene>
<comment type="function">
    <text evidence="6">Catalyzes the NADPH-dependent reduction of beta-ketoacyl-ACP substrates to beta-hydroxyacyl-ACP products, the first reductive step in the elongation cycle of fatty acid biosynthesis.</text>
</comment>
<evidence type="ECO:0000256" key="4">
    <source>
        <dbReference type="PIRSR" id="PIRSR611284-1"/>
    </source>
</evidence>
<dbReference type="PRINTS" id="PR00080">
    <property type="entry name" value="SDRFAMILY"/>
</dbReference>
<dbReference type="InterPro" id="IPR011284">
    <property type="entry name" value="3oxo_ACP_reduc"/>
</dbReference>
<evidence type="ECO:0000256" key="6">
    <source>
        <dbReference type="RuleBase" id="RU366074"/>
    </source>
</evidence>
<dbReference type="PANTHER" id="PTHR42879:SF2">
    <property type="entry name" value="3-OXOACYL-[ACYL-CARRIER-PROTEIN] REDUCTASE FABG"/>
    <property type="match status" value="1"/>
</dbReference>
<evidence type="ECO:0000256" key="1">
    <source>
        <dbReference type="ARBA" id="ARBA00006484"/>
    </source>
</evidence>
<keyword evidence="6" id="KW-0443">Lipid metabolism</keyword>
<keyword evidence="2 5" id="KW-0521">NADP</keyword>
<dbReference type="NCBIfam" id="TIGR01830">
    <property type="entry name" value="3oxo_ACP_reduc"/>
    <property type="match status" value="1"/>
</dbReference>
<feature type="binding site" evidence="5">
    <location>
        <begin position="12"/>
        <end position="15"/>
    </location>
    <ligand>
        <name>NADP(+)</name>
        <dbReference type="ChEBI" id="CHEBI:58349"/>
    </ligand>
</feature>
<comment type="caution">
    <text evidence="8">The sequence shown here is derived from an EMBL/GenBank/DDBJ whole genome shotgun (WGS) entry which is preliminary data.</text>
</comment>
<dbReference type="InterPro" id="IPR002347">
    <property type="entry name" value="SDR_fam"/>
</dbReference>
<dbReference type="InterPro" id="IPR057326">
    <property type="entry name" value="KR_dom"/>
</dbReference>
<name>A0A937X687_UNCEI</name>
<reference evidence="8" key="1">
    <citation type="submission" date="2019-03" db="EMBL/GenBank/DDBJ databases">
        <title>Lake Tanganyika Metagenome-Assembled Genomes (MAGs).</title>
        <authorList>
            <person name="Tran P."/>
        </authorList>
    </citation>
    <scope>NUCLEOTIDE SEQUENCE</scope>
    <source>
        <strain evidence="8">M_DeepCast_400m_m2_100</strain>
    </source>
</reference>
<feature type="binding site" evidence="5">
    <location>
        <begin position="62"/>
        <end position="63"/>
    </location>
    <ligand>
        <name>NADP(+)</name>
        <dbReference type="ChEBI" id="CHEBI:58349"/>
    </ligand>
</feature>
<dbReference type="GO" id="GO:0004316">
    <property type="term" value="F:3-oxoacyl-[acyl-carrier-protein] reductase (NADPH) activity"/>
    <property type="evidence" value="ECO:0007669"/>
    <property type="project" value="UniProtKB-UniRule"/>
</dbReference>
<protein>
    <recommendedName>
        <fullName evidence="6">3-oxoacyl-[acyl-carrier-protein] reductase</fullName>
        <ecNumber evidence="6">1.1.1.100</ecNumber>
    </recommendedName>
</protein>
<dbReference type="NCBIfam" id="NF005559">
    <property type="entry name" value="PRK07231.1"/>
    <property type="match status" value="1"/>
</dbReference>
<comment type="pathway">
    <text evidence="6">Lipid metabolism; fatty acid biosynthesis.</text>
</comment>
<accession>A0A937X687</accession>
<keyword evidence="3 6" id="KW-0560">Oxidoreductase</keyword>
<evidence type="ECO:0000256" key="3">
    <source>
        <dbReference type="ARBA" id="ARBA00023002"/>
    </source>
</evidence>
<feature type="binding site" evidence="5">
    <location>
        <position position="89"/>
    </location>
    <ligand>
        <name>NADP(+)</name>
        <dbReference type="ChEBI" id="CHEBI:58349"/>
    </ligand>
</feature>
<comment type="catalytic activity">
    <reaction evidence="6">
        <text>a (3R)-hydroxyacyl-[ACP] + NADP(+) = a 3-oxoacyl-[ACP] + NADPH + H(+)</text>
        <dbReference type="Rhea" id="RHEA:17397"/>
        <dbReference type="Rhea" id="RHEA-COMP:9916"/>
        <dbReference type="Rhea" id="RHEA-COMP:9945"/>
        <dbReference type="ChEBI" id="CHEBI:15378"/>
        <dbReference type="ChEBI" id="CHEBI:57783"/>
        <dbReference type="ChEBI" id="CHEBI:58349"/>
        <dbReference type="ChEBI" id="CHEBI:78776"/>
        <dbReference type="ChEBI" id="CHEBI:78827"/>
        <dbReference type="EC" id="1.1.1.100"/>
    </reaction>
</comment>
<keyword evidence="6" id="KW-0444">Lipid biosynthesis</keyword>
<dbReference type="Gene3D" id="3.40.50.720">
    <property type="entry name" value="NAD(P)-binding Rossmann-like Domain"/>
    <property type="match status" value="1"/>
</dbReference>
<dbReference type="SUPFAM" id="SSF51735">
    <property type="entry name" value="NAD(P)-binding Rossmann-fold domains"/>
    <property type="match status" value="1"/>
</dbReference>
<dbReference type="NCBIfam" id="NF004198">
    <property type="entry name" value="PRK05653.1-3"/>
    <property type="match status" value="1"/>
</dbReference>
<dbReference type="EMBL" id="VGIY01000006">
    <property type="protein sequence ID" value="MBM3316325.1"/>
    <property type="molecule type" value="Genomic_DNA"/>
</dbReference>
<keyword evidence="6" id="KW-0275">Fatty acid biosynthesis</keyword>
<dbReference type="PRINTS" id="PR00081">
    <property type="entry name" value="GDHRDH"/>
</dbReference>
<evidence type="ECO:0000256" key="5">
    <source>
        <dbReference type="PIRSR" id="PIRSR611284-2"/>
    </source>
</evidence>
<evidence type="ECO:0000313" key="8">
    <source>
        <dbReference type="EMBL" id="MBM3316325.1"/>
    </source>
</evidence>
<dbReference type="PROSITE" id="PS00061">
    <property type="entry name" value="ADH_SHORT"/>
    <property type="match status" value="1"/>
</dbReference>
<evidence type="ECO:0000259" key="7">
    <source>
        <dbReference type="SMART" id="SM00822"/>
    </source>
</evidence>
<evidence type="ECO:0000256" key="2">
    <source>
        <dbReference type="ARBA" id="ARBA00022857"/>
    </source>
</evidence>
<keyword evidence="6" id="KW-0276">Fatty acid metabolism</keyword>
<dbReference type="SMART" id="SM00822">
    <property type="entry name" value="PKS_KR"/>
    <property type="match status" value="1"/>
</dbReference>
<dbReference type="Pfam" id="PF13561">
    <property type="entry name" value="adh_short_C2"/>
    <property type="match status" value="1"/>
</dbReference>
<dbReference type="InterPro" id="IPR020904">
    <property type="entry name" value="Sc_DH/Rdtase_CS"/>
</dbReference>
<dbReference type="PANTHER" id="PTHR42879">
    <property type="entry name" value="3-OXOACYL-(ACYL-CARRIER-PROTEIN) REDUCTASE"/>
    <property type="match status" value="1"/>
</dbReference>
<organism evidence="8 9">
    <name type="scientific">Eiseniibacteriota bacterium</name>
    <dbReference type="NCBI Taxonomy" id="2212470"/>
    <lineage>
        <taxon>Bacteria</taxon>
        <taxon>Candidatus Eiseniibacteriota</taxon>
    </lineage>
</organism>
<dbReference type="GO" id="GO:0051287">
    <property type="term" value="F:NAD binding"/>
    <property type="evidence" value="ECO:0007669"/>
    <property type="project" value="UniProtKB-UniRule"/>
</dbReference>
<dbReference type="InterPro" id="IPR036291">
    <property type="entry name" value="NAD(P)-bd_dom_sf"/>
</dbReference>
<dbReference type="GO" id="GO:0006633">
    <property type="term" value="P:fatty acid biosynthetic process"/>
    <property type="evidence" value="ECO:0007669"/>
    <property type="project" value="UniProtKB-KW"/>
</dbReference>
<comment type="subunit">
    <text evidence="6">Homotetramer.</text>
</comment>
<dbReference type="FunFam" id="3.40.50.720:FF:000115">
    <property type="entry name" value="3-oxoacyl-[acyl-carrier-protein] reductase FabG"/>
    <property type="match status" value="1"/>
</dbReference>
<feature type="binding site" evidence="5">
    <location>
        <position position="187"/>
    </location>
    <ligand>
        <name>NADP(+)</name>
        <dbReference type="ChEBI" id="CHEBI:58349"/>
    </ligand>
</feature>
<dbReference type="InterPro" id="IPR050259">
    <property type="entry name" value="SDR"/>
</dbReference>
<proteinExistence type="inferred from homology"/>
<dbReference type="NCBIfam" id="NF009466">
    <property type="entry name" value="PRK12826.1-2"/>
    <property type="match status" value="1"/>
</dbReference>
<feature type="domain" description="Ketoreductase" evidence="7">
    <location>
        <begin position="6"/>
        <end position="185"/>
    </location>
</feature>
<dbReference type="AlphaFoldDB" id="A0A937X687"/>
<evidence type="ECO:0000313" key="9">
    <source>
        <dbReference type="Proteomes" id="UP000748308"/>
    </source>
</evidence>
<sequence length="247" mass="25876">MELQGRAAVVTGSARGIGKAIAIALARRGADIVVSDVDEEGALAAAREIEALGRRAQAVACNVARREEVEALVARALEALGRLDIFVNNAGITRDTLLIRMSEEQWDLVLDVNLKGTFFGCQAAARPMIRARAGKIVNVASITGLIGNVGQANYAASKAGVIALTRTAAKELASRNIQVNAIAPGFIETEMTRELPEKARQAFLANIPLARPGTPEDVAAAVCFLASPAADYITGQCLTIDGGLTIN</sequence>
<feature type="active site" description="Proton acceptor" evidence="4">
    <location>
        <position position="154"/>
    </location>
</feature>
<feature type="binding site" evidence="5">
    <location>
        <begin position="154"/>
        <end position="158"/>
    </location>
    <ligand>
        <name>NADP(+)</name>
        <dbReference type="ChEBI" id="CHEBI:58349"/>
    </ligand>
</feature>
<dbReference type="CDD" id="cd05333">
    <property type="entry name" value="BKR_SDR_c"/>
    <property type="match status" value="1"/>
</dbReference>
<comment type="similarity">
    <text evidence="1 6">Belongs to the short-chain dehydrogenases/reductases (SDR) family.</text>
</comment>